<gene>
    <name evidence="1" type="ORF">ACFFK0_08125</name>
</gene>
<dbReference type="Proteomes" id="UP001589776">
    <property type="component" value="Unassembled WGS sequence"/>
</dbReference>
<dbReference type="InterPro" id="IPR014858">
    <property type="entry name" value="BrxB"/>
</dbReference>
<dbReference type="Pfam" id="PF08747">
    <property type="entry name" value="BrxB"/>
    <property type="match status" value="1"/>
</dbReference>
<accession>A0ABV6DII4</accession>
<proteinExistence type="predicted"/>
<comment type="caution">
    <text evidence="1">The sequence shown here is derived from an EMBL/GenBank/DDBJ whole genome shotgun (WGS) entry which is preliminary data.</text>
</comment>
<dbReference type="RefSeq" id="WP_377469587.1">
    <property type="nucleotide sequence ID" value="NZ_JBHLWN010000031.1"/>
</dbReference>
<organism evidence="1 2">
    <name type="scientific">Paenibacillus chartarius</name>
    <dbReference type="NCBI Taxonomy" id="747481"/>
    <lineage>
        <taxon>Bacteria</taxon>
        <taxon>Bacillati</taxon>
        <taxon>Bacillota</taxon>
        <taxon>Bacilli</taxon>
        <taxon>Bacillales</taxon>
        <taxon>Paenibacillaceae</taxon>
        <taxon>Paenibacillus</taxon>
    </lineage>
</organism>
<evidence type="ECO:0000313" key="1">
    <source>
        <dbReference type="EMBL" id="MFC0212427.1"/>
    </source>
</evidence>
<evidence type="ECO:0000313" key="2">
    <source>
        <dbReference type="Proteomes" id="UP001589776"/>
    </source>
</evidence>
<name>A0ABV6DII4_9BACL</name>
<keyword evidence="2" id="KW-1185">Reference proteome</keyword>
<dbReference type="EMBL" id="JBHLWN010000031">
    <property type="protein sequence ID" value="MFC0212427.1"/>
    <property type="molecule type" value="Genomic_DNA"/>
</dbReference>
<protein>
    <submittedName>
        <fullName evidence="1">DUF1788 domain-containing protein</fullName>
    </submittedName>
</protein>
<sequence>MATTYERLCKLEGRIHEPGFTTPRGIGSEIPHFVFDYPAEDELEVRSFVKRLVAQSSLKICNVNLFELFLQLFEDEIDDLIELGDEEGYEGLIEATETVLDHQQTLINAFMDRVQDAELVFITGVGSAFPFIRSSQLLKLLANNAYRRPIVLFYPGYFTGLQLRLFNRITNEDQYQLSRIS</sequence>
<reference evidence="1 2" key="1">
    <citation type="submission" date="2024-09" db="EMBL/GenBank/DDBJ databases">
        <authorList>
            <person name="Sun Q."/>
            <person name="Mori K."/>
        </authorList>
    </citation>
    <scope>NUCLEOTIDE SEQUENCE [LARGE SCALE GENOMIC DNA]</scope>
    <source>
        <strain evidence="1 2">CCM 7759</strain>
    </source>
</reference>